<feature type="signal peptide" evidence="1">
    <location>
        <begin position="1"/>
        <end position="21"/>
    </location>
</feature>
<accession>A0AA50HPD3</accession>
<protein>
    <submittedName>
        <fullName evidence="2">Uncharacterized protein</fullName>
    </submittedName>
</protein>
<dbReference type="EMBL" id="CP132353">
    <property type="protein sequence ID" value="WLS77900.1"/>
    <property type="molecule type" value="Genomic_DNA"/>
</dbReference>
<gene>
    <name evidence="2" type="ORF">Q3V30_15695</name>
</gene>
<feature type="chain" id="PRO_5041285300" evidence="1">
    <location>
        <begin position="22"/>
        <end position="120"/>
    </location>
</feature>
<sequence length="120" mass="13004">MRTRNALLITIFSAVSLSASAAQSLTCSLTHSVESPGQQPKVSIVNTHSAVTDEGNSFTFSTDGEKRVTSPELQPLKMDDGETAMAAKVKDVTFVKLKESYVLRNKNESYVYSNCKPAAE</sequence>
<keyword evidence="3" id="KW-1185">Reference proteome</keyword>
<evidence type="ECO:0000256" key="1">
    <source>
        <dbReference type="SAM" id="SignalP"/>
    </source>
</evidence>
<organism evidence="2 3">
    <name type="scientific">Erwinia pyri</name>
    <dbReference type="NCBI Taxonomy" id="3062598"/>
    <lineage>
        <taxon>Bacteria</taxon>
        <taxon>Pseudomonadati</taxon>
        <taxon>Pseudomonadota</taxon>
        <taxon>Gammaproteobacteria</taxon>
        <taxon>Enterobacterales</taxon>
        <taxon>Erwiniaceae</taxon>
        <taxon>Erwinia</taxon>
    </lineage>
</organism>
<proteinExistence type="predicted"/>
<dbReference type="Proteomes" id="UP001228139">
    <property type="component" value="Chromosome"/>
</dbReference>
<evidence type="ECO:0000313" key="2">
    <source>
        <dbReference type="EMBL" id="WLS77900.1"/>
    </source>
</evidence>
<dbReference type="AlphaFoldDB" id="A0AA50HPD3"/>
<evidence type="ECO:0000313" key="3">
    <source>
        <dbReference type="Proteomes" id="UP001228139"/>
    </source>
</evidence>
<dbReference type="RefSeq" id="WP_306207223.1">
    <property type="nucleotide sequence ID" value="NZ_CP132353.1"/>
</dbReference>
<reference evidence="2 3" key="1">
    <citation type="submission" date="2023-07" db="EMBL/GenBank/DDBJ databases">
        <title>Pathogenic bacteria of pear tree diseases.</title>
        <authorList>
            <person name="Zhang Z."/>
            <person name="He L."/>
            <person name="Huang R."/>
        </authorList>
    </citation>
    <scope>NUCLEOTIDE SEQUENCE [LARGE SCALE GENOMIC DNA]</scope>
    <source>
        <strain evidence="2 3">DE2</strain>
    </source>
</reference>
<dbReference type="KEGG" id="epi:Q3V30_15695"/>
<name>A0AA50HPD3_9GAMM</name>
<keyword evidence="1" id="KW-0732">Signal</keyword>